<feature type="domain" description="VTT" evidence="7">
    <location>
        <begin position="60"/>
        <end position="182"/>
    </location>
</feature>
<feature type="transmembrane region" description="Helical" evidence="6">
    <location>
        <begin position="77"/>
        <end position="98"/>
    </location>
</feature>
<dbReference type="Proteomes" id="UP000034682">
    <property type="component" value="Unassembled WGS sequence"/>
</dbReference>
<evidence type="ECO:0000256" key="1">
    <source>
        <dbReference type="ARBA" id="ARBA00004651"/>
    </source>
</evidence>
<evidence type="ECO:0000256" key="3">
    <source>
        <dbReference type="ARBA" id="ARBA00022692"/>
    </source>
</evidence>
<feature type="transmembrane region" description="Helical" evidence="6">
    <location>
        <begin position="132"/>
        <end position="155"/>
    </location>
</feature>
<evidence type="ECO:0000256" key="2">
    <source>
        <dbReference type="ARBA" id="ARBA00022475"/>
    </source>
</evidence>
<keyword evidence="4 6" id="KW-1133">Transmembrane helix</keyword>
<evidence type="ECO:0000256" key="5">
    <source>
        <dbReference type="ARBA" id="ARBA00023136"/>
    </source>
</evidence>
<feature type="transmembrane region" description="Helical" evidence="6">
    <location>
        <begin position="197"/>
        <end position="214"/>
    </location>
</feature>
<evidence type="ECO:0000256" key="6">
    <source>
        <dbReference type="SAM" id="Phobius"/>
    </source>
</evidence>
<sequence length="227" mass="25188">MAGSGQPAGITGQHFLTAPSCLCFLLLMIMNEFPVEEIIVAGGYLGIFGLMIVNGFVSFPSSQILYIVAGFFISRGFFNFYGVAFVGALGNTIGNIILYEIARRKGLTAITRLKIFPEREVKKVQMAFAKRGAWFLFIGKLLPAIKVFVPIPAGIARMNRFLYTIIVGISSYLWALIFLALGFFFGKSADFLSRYTVILAIIAVAVVVIFYRYMNSKEVEREMDAHT</sequence>
<dbReference type="InterPro" id="IPR032816">
    <property type="entry name" value="VTT_dom"/>
</dbReference>
<dbReference type="Pfam" id="PF09335">
    <property type="entry name" value="VTT_dom"/>
    <property type="match status" value="1"/>
</dbReference>
<keyword evidence="5 6" id="KW-0472">Membrane</keyword>
<dbReference type="InterPro" id="IPR051311">
    <property type="entry name" value="DedA_domain"/>
</dbReference>
<keyword evidence="3 6" id="KW-0812">Transmembrane</keyword>
<gene>
    <name evidence="8" type="ORF">UY02_C0023G0011</name>
</gene>
<accession>A0A0G1T3S5</accession>
<evidence type="ECO:0000313" key="8">
    <source>
        <dbReference type="EMBL" id="KKU76387.1"/>
    </source>
</evidence>
<dbReference type="PANTHER" id="PTHR42709">
    <property type="entry name" value="ALKALINE PHOSPHATASE LIKE PROTEIN"/>
    <property type="match status" value="1"/>
</dbReference>
<dbReference type="GO" id="GO:0005886">
    <property type="term" value="C:plasma membrane"/>
    <property type="evidence" value="ECO:0007669"/>
    <property type="project" value="UniProtKB-SubCell"/>
</dbReference>
<organism evidence="8 9">
    <name type="scientific">Candidatus Giovannonibacteria bacterium GW2011_GWB1_47_6b</name>
    <dbReference type="NCBI Taxonomy" id="1618655"/>
    <lineage>
        <taxon>Bacteria</taxon>
        <taxon>Candidatus Giovannoniibacteriota</taxon>
    </lineage>
</organism>
<comment type="subcellular location">
    <subcellularLocation>
        <location evidence="1">Cell membrane</location>
        <topology evidence="1">Multi-pass membrane protein</topology>
    </subcellularLocation>
</comment>
<evidence type="ECO:0000313" key="9">
    <source>
        <dbReference type="Proteomes" id="UP000034682"/>
    </source>
</evidence>
<evidence type="ECO:0000256" key="4">
    <source>
        <dbReference type="ARBA" id="ARBA00022989"/>
    </source>
</evidence>
<dbReference type="AlphaFoldDB" id="A0A0G1T3S5"/>
<comment type="caution">
    <text evidence="8">The sequence shown here is derived from an EMBL/GenBank/DDBJ whole genome shotgun (WGS) entry which is preliminary data.</text>
</comment>
<proteinExistence type="predicted"/>
<evidence type="ECO:0000259" key="7">
    <source>
        <dbReference type="Pfam" id="PF09335"/>
    </source>
</evidence>
<dbReference type="EMBL" id="LCOK01000023">
    <property type="protein sequence ID" value="KKU76387.1"/>
    <property type="molecule type" value="Genomic_DNA"/>
</dbReference>
<reference evidence="8 9" key="1">
    <citation type="journal article" date="2015" name="Nature">
        <title>rRNA introns, odd ribosomes, and small enigmatic genomes across a large radiation of phyla.</title>
        <authorList>
            <person name="Brown C.T."/>
            <person name="Hug L.A."/>
            <person name="Thomas B.C."/>
            <person name="Sharon I."/>
            <person name="Castelle C.J."/>
            <person name="Singh A."/>
            <person name="Wilkins M.J."/>
            <person name="Williams K.H."/>
            <person name="Banfield J.F."/>
        </authorList>
    </citation>
    <scope>NUCLEOTIDE SEQUENCE [LARGE SCALE GENOMIC DNA]</scope>
</reference>
<feature type="transmembrane region" description="Helical" evidence="6">
    <location>
        <begin position="161"/>
        <end position="185"/>
    </location>
</feature>
<feature type="transmembrane region" description="Helical" evidence="6">
    <location>
        <begin position="38"/>
        <end position="57"/>
    </location>
</feature>
<feature type="transmembrane region" description="Helical" evidence="6">
    <location>
        <begin position="12"/>
        <end position="31"/>
    </location>
</feature>
<dbReference type="PANTHER" id="PTHR42709:SF6">
    <property type="entry name" value="UNDECAPRENYL PHOSPHATE TRANSPORTER A"/>
    <property type="match status" value="1"/>
</dbReference>
<name>A0A0G1T3S5_9BACT</name>
<keyword evidence="2" id="KW-1003">Cell membrane</keyword>
<protein>
    <recommendedName>
        <fullName evidence="7">VTT domain-containing protein</fullName>
    </recommendedName>
</protein>